<feature type="transmembrane region" description="Helical" evidence="1">
    <location>
        <begin position="237"/>
        <end position="258"/>
    </location>
</feature>
<dbReference type="EMBL" id="QGTD01000020">
    <property type="protein sequence ID" value="PWU66797.1"/>
    <property type="molecule type" value="Genomic_DNA"/>
</dbReference>
<name>A0A317KTK7_9BACI</name>
<protein>
    <submittedName>
        <fullName evidence="2">TIGR00341 family protein</fullName>
    </submittedName>
</protein>
<evidence type="ECO:0000313" key="3">
    <source>
        <dbReference type="Proteomes" id="UP000245624"/>
    </source>
</evidence>
<reference evidence="2 3" key="1">
    <citation type="submission" date="2018-05" db="EMBL/GenBank/DDBJ databases">
        <title>Genomic analysis of Gracilibacillus dipsosauri DD1 reveals novel features of a salt-tolerant amylase.</title>
        <authorList>
            <person name="Deutch C.E."/>
            <person name="Yang S."/>
        </authorList>
    </citation>
    <scope>NUCLEOTIDE SEQUENCE [LARGE SCALE GENOMIC DNA]</scope>
    <source>
        <strain evidence="2 3">DD1</strain>
    </source>
</reference>
<dbReference type="Proteomes" id="UP000245624">
    <property type="component" value="Unassembled WGS sequence"/>
</dbReference>
<feature type="transmembrane region" description="Helical" evidence="1">
    <location>
        <begin position="310"/>
        <end position="329"/>
    </location>
</feature>
<feature type="transmembrane region" description="Helical" evidence="1">
    <location>
        <begin position="118"/>
        <end position="136"/>
    </location>
</feature>
<keyword evidence="1" id="KW-0472">Membrane</keyword>
<sequence>MELQLIEVYIPTDRFEAFEKEIKAYEYIEKWHHQVSKQVQLVKIVLNKKQTEEILDFLEVNDDQTNELKVILYNISTYLPRIKQEVAPNEKEEENREIARASRHELYNVVQSSSRINLNYIWLLILSAIVATAGIVKDSAAIVIGAMVIAPLIGPFTAIAFSSILGDYQIIKKAVTTALLGLVIPISIAILFGVIFPLPSQSREFLARTNIELMDIVVAIAAGAAGALSFARRVSEALVGVMVSVALLPPAIVFGMMIGSAAFEEAVTPILLLLVNISAILLSAIIIFWISGIEPNNWSDLQAAYTSKKYALLFVSIVILILATVIYFINF</sequence>
<comment type="caution">
    <text evidence="2">The sequence shown here is derived from an EMBL/GenBank/DDBJ whole genome shotgun (WGS) entry which is preliminary data.</text>
</comment>
<dbReference type="AlphaFoldDB" id="A0A317KTK7"/>
<dbReference type="PANTHER" id="PTHR20992:SF9">
    <property type="entry name" value="AT15442P-RELATED"/>
    <property type="match status" value="1"/>
</dbReference>
<keyword evidence="1" id="KW-0812">Transmembrane</keyword>
<organism evidence="2 3">
    <name type="scientific">Gracilibacillus dipsosauri</name>
    <dbReference type="NCBI Taxonomy" id="178340"/>
    <lineage>
        <taxon>Bacteria</taxon>
        <taxon>Bacillati</taxon>
        <taxon>Bacillota</taxon>
        <taxon>Bacilli</taxon>
        <taxon>Bacillales</taxon>
        <taxon>Bacillaceae</taxon>
        <taxon>Gracilibacillus</taxon>
    </lineage>
</organism>
<dbReference type="Pfam" id="PF04087">
    <property type="entry name" value="DUF389"/>
    <property type="match status" value="1"/>
</dbReference>
<dbReference type="NCBIfam" id="TIGR00341">
    <property type="entry name" value="TIGR00341 family protein"/>
    <property type="match status" value="1"/>
</dbReference>
<feature type="transmembrane region" description="Helical" evidence="1">
    <location>
        <begin position="211"/>
        <end position="230"/>
    </location>
</feature>
<proteinExistence type="predicted"/>
<dbReference type="RefSeq" id="WP_109985533.1">
    <property type="nucleotide sequence ID" value="NZ_JAJUIE010000005.1"/>
</dbReference>
<accession>A0A317KTK7</accession>
<evidence type="ECO:0000256" key="1">
    <source>
        <dbReference type="SAM" id="Phobius"/>
    </source>
</evidence>
<feature type="transmembrane region" description="Helical" evidence="1">
    <location>
        <begin position="178"/>
        <end position="199"/>
    </location>
</feature>
<keyword evidence="1" id="KW-1133">Transmembrane helix</keyword>
<feature type="transmembrane region" description="Helical" evidence="1">
    <location>
        <begin position="270"/>
        <end position="290"/>
    </location>
</feature>
<keyword evidence="3" id="KW-1185">Reference proteome</keyword>
<gene>
    <name evidence="2" type="ORF">DLJ74_18155</name>
</gene>
<dbReference type="PANTHER" id="PTHR20992">
    <property type="entry name" value="AT15442P-RELATED"/>
    <property type="match status" value="1"/>
</dbReference>
<evidence type="ECO:0000313" key="2">
    <source>
        <dbReference type="EMBL" id="PWU66797.1"/>
    </source>
</evidence>
<dbReference type="OrthoDB" id="9790659at2"/>
<feature type="transmembrane region" description="Helical" evidence="1">
    <location>
        <begin position="142"/>
        <end position="166"/>
    </location>
</feature>
<dbReference type="InterPro" id="IPR005240">
    <property type="entry name" value="DUF389"/>
</dbReference>